<keyword evidence="2" id="KW-0732">Signal</keyword>
<feature type="transmembrane region" description="Helical" evidence="1">
    <location>
        <begin position="25"/>
        <end position="42"/>
    </location>
</feature>
<evidence type="ECO:0000256" key="2">
    <source>
        <dbReference type="SAM" id="SignalP"/>
    </source>
</evidence>
<keyword evidence="4" id="KW-1185">Reference proteome</keyword>
<feature type="signal peptide" evidence="2">
    <location>
        <begin position="1"/>
        <end position="22"/>
    </location>
</feature>
<evidence type="ECO:0000313" key="3">
    <source>
        <dbReference type="EMBL" id="MCS0595006.1"/>
    </source>
</evidence>
<evidence type="ECO:0000313" key="4">
    <source>
        <dbReference type="Proteomes" id="UP001206572"/>
    </source>
</evidence>
<dbReference type="Proteomes" id="UP001206572">
    <property type="component" value="Unassembled WGS sequence"/>
</dbReference>
<evidence type="ECO:0000256" key="1">
    <source>
        <dbReference type="SAM" id="Phobius"/>
    </source>
</evidence>
<organism evidence="3 4">
    <name type="scientific">Massilia agri</name>
    <dbReference type="NCBI Taxonomy" id="1886785"/>
    <lineage>
        <taxon>Bacteria</taxon>
        <taxon>Pseudomonadati</taxon>
        <taxon>Pseudomonadota</taxon>
        <taxon>Betaproteobacteria</taxon>
        <taxon>Burkholderiales</taxon>
        <taxon>Oxalobacteraceae</taxon>
        <taxon>Telluria group</taxon>
        <taxon>Massilia</taxon>
    </lineage>
</organism>
<feature type="transmembrane region" description="Helical" evidence="1">
    <location>
        <begin position="88"/>
        <end position="118"/>
    </location>
</feature>
<comment type="caution">
    <text evidence="3">The sequence shown here is derived from an EMBL/GenBank/DDBJ whole genome shotgun (WGS) entry which is preliminary data.</text>
</comment>
<protein>
    <submittedName>
        <fullName evidence="3">Uncharacterized protein</fullName>
    </submittedName>
</protein>
<keyword evidence="1" id="KW-0472">Membrane</keyword>
<dbReference type="RefSeq" id="WP_258826090.1">
    <property type="nucleotide sequence ID" value="NZ_JANUHA010000001.1"/>
</dbReference>
<sequence length="275" mass="28855">MLWVVASIAVHAVLSAWAPAAAADKVFVIIGAALVYAVLSVYSALTAQGVGGAMSALGMIGGAAYYLYYDKTGDLQGAALLFRMLQGFGIGLLAAVGVFLLEIAALLVAIVCTCVNWLPAFAARLVFNICFPAWKGVVHLGPSGYESLNPGALREPRSFVINKKLRRNGEAARVLGIPVFTWNELHQQGHVGRVLQQWIDAPQHDMSGVLAGAAVGAGGVALMNMEELQSMITEINPASGLPMIDGIGGFDVAGNTYGHNEAFGSAMDMHSTHET</sequence>
<keyword evidence="1" id="KW-1133">Transmembrane helix</keyword>
<reference evidence="3 4" key="1">
    <citation type="submission" date="2022-08" db="EMBL/GenBank/DDBJ databases">
        <title>Reclassification of Massilia species as members of the genera Telluria, Duganella, Pseudoduganella, Mokoshia gen. nov. and Zemynaea gen. nov. using orthogonal and non-orthogonal genome-based approaches.</title>
        <authorList>
            <person name="Bowman J.P."/>
        </authorList>
    </citation>
    <scope>NUCLEOTIDE SEQUENCE [LARGE SCALE GENOMIC DNA]</scope>
    <source>
        <strain evidence="3 4">JCM 31661</strain>
    </source>
</reference>
<keyword evidence="1" id="KW-0812">Transmembrane</keyword>
<gene>
    <name evidence="3" type="ORF">NX780_01445</name>
</gene>
<feature type="chain" id="PRO_5047056613" evidence="2">
    <location>
        <begin position="23"/>
        <end position="275"/>
    </location>
</feature>
<feature type="transmembrane region" description="Helical" evidence="1">
    <location>
        <begin position="49"/>
        <end position="68"/>
    </location>
</feature>
<proteinExistence type="predicted"/>
<dbReference type="EMBL" id="JANUHA010000001">
    <property type="protein sequence ID" value="MCS0595006.1"/>
    <property type="molecule type" value="Genomic_DNA"/>
</dbReference>
<name>A0ABT2AFP7_9BURK</name>
<accession>A0ABT2AFP7</accession>